<evidence type="ECO:0000313" key="2">
    <source>
        <dbReference type="Proteomes" id="UP000516314"/>
    </source>
</evidence>
<organism evidence="1 2">
    <name type="scientific">Arabidopsis thaliana</name>
    <name type="common">Mouse-ear cress</name>
    <dbReference type="NCBI Taxonomy" id="3702"/>
    <lineage>
        <taxon>Eukaryota</taxon>
        <taxon>Viridiplantae</taxon>
        <taxon>Streptophyta</taxon>
        <taxon>Embryophyta</taxon>
        <taxon>Tracheophyta</taxon>
        <taxon>Spermatophyta</taxon>
        <taxon>Magnoliopsida</taxon>
        <taxon>eudicotyledons</taxon>
        <taxon>Gunneridae</taxon>
        <taxon>Pentapetalae</taxon>
        <taxon>rosids</taxon>
        <taxon>malvids</taxon>
        <taxon>Brassicales</taxon>
        <taxon>Brassicaceae</taxon>
        <taxon>Camelineae</taxon>
        <taxon>Arabidopsis</taxon>
    </lineage>
</organism>
<evidence type="ECO:0000313" key="1">
    <source>
        <dbReference type="EMBL" id="CAD5336168.1"/>
    </source>
</evidence>
<dbReference type="Proteomes" id="UP000516314">
    <property type="component" value="Mitochondrion MT"/>
</dbReference>
<gene>
    <name evidence="1" type="ORF">AT9943_LOCUS23377</name>
</gene>
<protein>
    <submittedName>
        <fullName evidence="1">(thale cress) hypothetical protein</fullName>
    </submittedName>
</protein>
<geneLocation type="mitochondrion" evidence="1"/>
<reference evidence="1 2" key="1">
    <citation type="submission" date="2020-09" db="EMBL/GenBank/DDBJ databases">
        <authorList>
            <person name="Ashkenazy H."/>
        </authorList>
    </citation>
    <scope>NUCLEOTIDE SEQUENCE [LARGE SCALE GENOMIC DNA]</scope>
    <source>
        <strain evidence="2">cv. Cdm-0</strain>
    </source>
</reference>
<sequence>MQSWPEAMKVALSREEVLLSEESQLSGEEKLAENKGYDDSDLQGSILHRNPAREAERGMFHGLFELDRLRCLAGVHSGKVEAIRESYRSAWQLGGDAVYLEFGERGGIPQQGKKQHCAERDGWVKGEGLSLASQWIECVSLLSPIQWKWMSGRAIESWGRKRDSPAHYFDFVLVPLLCSVSTLAEGRDSKTSARKELRITWALHTQMFLIPSVQLQLGRGMTLTLMRLIPLPLWRLMSRREMPKPRDI</sequence>
<proteinExistence type="predicted"/>
<keyword evidence="1" id="KW-0496">Mitochondrion</keyword>
<name>A0A7G2FL95_ARATH</name>
<accession>A0A7G2FL95</accession>
<dbReference type="EMBL" id="LR881472">
    <property type="protein sequence ID" value="CAD5336168.1"/>
    <property type="molecule type" value="Genomic_DNA"/>
</dbReference>
<dbReference type="AlphaFoldDB" id="A0A7G2FL95"/>